<dbReference type="RefSeq" id="WP_247376062.1">
    <property type="nucleotide sequence ID" value="NZ_JALLGV010000001.1"/>
</dbReference>
<name>A0ABD6CA68_9EURY</name>
<evidence type="ECO:0000259" key="3">
    <source>
        <dbReference type="PROSITE" id="PS50110"/>
    </source>
</evidence>
<dbReference type="InterPro" id="IPR001789">
    <property type="entry name" value="Sig_transdc_resp-reg_receiver"/>
</dbReference>
<comment type="caution">
    <text evidence="4">The sequence shown here is derived from an EMBL/GenBank/DDBJ whole genome shotgun (WGS) entry which is preliminary data.</text>
</comment>
<accession>A0ABD6CA68</accession>
<dbReference type="InterPro" id="IPR050595">
    <property type="entry name" value="Bact_response_regulator"/>
</dbReference>
<dbReference type="PROSITE" id="PS50110">
    <property type="entry name" value="RESPONSE_REGULATORY"/>
    <property type="match status" value="1"/>
</dbReference>
<dbReference type="Gene3D" id="3.40.50.2300">
    <property type="match status" value="1"/>
</dbReference>
<evidence type="ECO:0000256" key="2">
    <source>
        <dbReference type="PROSITE-ProRule" id="PRU00169"/>
    </source>
</evidence>
<sequence>MAERTVILCEDNPKLGEIYTTWLGDTYAVEHVDTGDGLLASLDQATDAIVTDWRTPGTQRHDLLSQIAESQFDPALVVISGIEPRIDLSDHGVDAFLEKPFRRDALLGTLDSLLQPSAQGDRTAV</sequence>
<evidence type="ECO:0000313" key="5">
    <source>
        <dbReference type="Proteomes" id="UP001597119"/>
    </source>
</evidence>
<proteinExistence type="predicted"/>
<dbReference type="PANTHER" id="PTHR44591:SF3">
    <property type="entry name" value="RESPONSE REGULATORY DOMAIN-CONTAINING PROTEIN"/>
    <property type="match status" value="1"/>
</dbReference>
<reference evidence="4 5" key="1">
    <citation type="journal article" date="2019" name="Int. J. Syst. Evol. Microbiol.">
        <title>The Global Catalogue of Microorganisms (GCM) 10K type strain sequencing project: providing services to taxonomists for standard genome sequencing and annotation.</title>
        <authorList>
            <consortium name="The Broad Institute Genomics Platform"/>
            <consortium name="The Broad Institute Genome Sequencing Center for Infectious Disease"/>
            <person name="Wu L."/>
            <person name="Ma J."/>
        </authorList>
    </citation>
    <scope>NUCLEOTIDE SEQUENCE [LARGE SCALE GENOMIC DNA]</scope>
    <source>
        <strain evidence="4 5">CGMCC 1.12125</strain>
    </source>
</reference>
<gene>
    <name evidence="4" type="ORF">ACFR9U_07230</name>
</gene>
<dbReference type="InterPro" id="IPR011006">
    <property type="entry name" value="CheY-like_superfamily"/>
</dbReference>
<dbReference type="AlphaFoldDB" id="A0ABD6CA68"/>
<dbReference type="SUPFAM" id="SSF52172">
    <property type="entry name" value="CheY-like"/>
    <property type="match status" value="1"/>
</dbReference>
<keyword evidence="1 2" id="KW-0597">Phosphoprotein</keyword>
<dbReference type="Proteomes" id="UP001597119">
    <property type="component" value="Unassembled WGS sequence"/>
</dbReference>
<dbReference type="Pfam" id="PF00072">
    <property type="entry name" value="Response_reg"/>
    <property type="match status" value="1"/>
</dbReference>
<dbReference type="SMART" id="SM00448">
    <property type="entry name" value="REC"/>
    <property type="match status" value="1"/>
</dbReference>
<protein>
    <submittedName>
        <fullName evidence="4">Response regulator</fullName>
    </submittedName>
</protein>
<dbReference type="EMBL" id="JBHUDJ010000003">
    <property type="protein sequence ID" value="MFD1586769.1"/>
    <property type="molecule type" value="Genomic_DNA"/>
</dbReference>
<dbReference type="PANTHER" id="PTHR44591">
    <property type="entry name" value="STRESS RESPONSE REGULATOR PROTEIN 1"/>
    <property type="match status" value="1"/>
</dbReference>
<feature type="modified residue" description="4-aspartylphosphate" evidence="2">
    <location>
        <position position="52"/>
    </location>
</feature>
<keyword evidence="5" id="KW-1185">Reference proteome</keyword>
<evidence type="ECO:0000313" key="4">
    <source>
        <dbReference type="EMBL" id="MFD1586769.1"/>
    </source>
</evidence>
<feature type="domain" description="Response regulatory" evidence="3">
    <location>
        <begin position="5"/>
        <end position="114"/>
    </location>
</feature>
<organism evidence="4 5">
    <name type="scientific">Halorientalis brevis</name>
    <dbReference type="NCBI Taxonomy" id="1126241"/>
    <lineage>
        <taxon>Archaea</taxon>
        <taxon>Methanobacteriati</taxon>
        <taxon>Methanobacteriota</taxon>
        <taxon>Stenosarchaea group</taxon>
        <taxon>Halobacteria</taxon>
        <taxon>Halobacteriales</taxon>
        <taxon>Haloarculaceae</taxon>
        <taxon>Halorientalis</taxon>
    </lineage>
</organism>
<evidence type="ECO:0000256" key="1">
    <source>
        <dbReference type="ARBA" id="ARBA00022553"/>
    </source>
</evidence>